<reference evidence="1 2" key="1">
    <citation type="submission" date="2018-05" db="EMBL/GenBank/DDBJ databases">
        <title>Whole genome sequencing for identification of molecular markers to develop diagnostic detection tools for the regulated plant pathogen Lachnellula willkommii.</title>
        <authorList>
            <person name="Giroux E."/>
            <person name="Bilodeau G."/>
        </authorList>
    </citation>
    <scope>NUCLEOTIDE SEQUENCE [LARGE SCALE GENOMIC DNA]</scope>
    <source>
        <strain evidence="1 2">CBS 203.66</strain>
    </source>
</reference>
<dbReference type="PANTHER" id="PTHR42085:SF6">
    <property type="entry name" value="F-BOX DOMAIN-CONTAINING PROTEIN"/>
    <property type="match status" value="1"/>
</dbReference>
<dbReference type="PANTHER" id="PTHR42085">
    <property type="entry name" value="F-BOX DOMAIN-CONTAINING PROTEIN"/>
    <property type="match status" value="1"/>
</dbReference>
<dbReference type="OrthoDB" id="2099276at2759"/>
<sequence length="565" mass="64560">MDCMPSRDSRPSFLSLPQPIRQRIYLQAGLRVNWGIDFNWRINEARHDSRPLTNDFKSTHSLLLVCRLTYAEASALVYSRNRFFIRYRDAKSLNALTNLTKTALASLNQLAIHLNVTSCDFNGSYGVCCAPSNHSGAKCRGPQHDEPLAFSSQANNARLAEWQSVARYLTAYIKPHTLKLSFVCDVEDLATGKLAVQPLRSILLAECSIRLNRLHHPLLQELAVKIATQSKGSKSPPKDNNSSFRFMDLPPECRLRILEHTDLVTPLREVEWNPKDNFYLHYAAWRCGDDQRYWNDGPPPSHYACQFRNCWDLSGDGCFCMRYHTAFSSQCRCWTPPTPLFLVCRVLRQEAQTVFFERNHFVISPAAGCILPVENSPDHLEALIFFDQVIPSSALRSLKSLEIVFPPFHNDYLQIHEPAYQQWLQVIDRMCQLNLPMLSLAIVMGDGSANRFGGTQFRGEMSEQQAGKVFDMYSRTLEPLSKLKQNGLRALFLTLASPYTWVAERLESSLAADNCRRRIGCQILDFTQRMERAVMGEDYNSSMVQERSHGQSQWLEGKLLSEDSW</sequence>
<dbReference type="InterPro" id="IPR038883">
    <property type="entry name" value="AN11006-like"/>
</dbReference>
<protein>
    <recommendedName>
        <fullName evidence="3">F-box domain-containing protein</fullName>
    </recommendedName>
</protein>
<dbReference type="AlphaFoldDB" id="A0A8T9B9I2"/>
<dbReference type="Proteomes" id="UP000469559">
    <property type="component" value="Unassembled WGS sequence"/>
</dbReference>
<evidence type="ECO:0000313" key="2">
    <source>
        <dbReference type="Proteomes" id="UP000469559"/>
    </source>
</evidence>
<keyword evidence="2" id="KW-1185">Reference proteome</keyword>
<accession>A0A8T9B9I2</accession>
<name>A0A8T9B9I2_9HELO</name>
<evidence type="ECO:0000313" key="1">
    <source>
        <dbReference type="EMBL" id="TVY16357.1"/>
    </source>
</evidence>
<evidence type="ECO:0008006" key="3">
    <source>
        <dbReference type="Google" id="ProtNLM"/>
    </source>
</evidence>
<proteinExistence type="predicted"/>
<comment type="caution">
    <text evidence="1">The sequence shown here is derived from an EMBL/GenBank/DDBJ whole genome shotgun (WGS) entry which is preliminary data.</text>
</comment>
<dbReference type="EMBL" id="QGMF01000378">
    <property type="protein sequence ID" value="TVY16357.1"/>
    <property type="molecule type" value="Genomic_DNA"/>
</dbReference>
<organism evidence="1 2">
    <name type="scientific">Lachnellula arida</name>
    <dbReference type="NCBI Taxonomy" id="1316785"/>
    <lineage>
        <taxon>Eukaryota</taxon>
        <taxon>Fungi</taxon>
        <taxon>Dikarya</taxon>
        <taxon>Ascomycota</taxon>
        <taxon>Pezizomycotina</taxon>
        <taxon>Leotiomycetes</taxon>
        <taxon>Helotiales</taxon>
        <taxon>Lachnaceae</taxon>
        <taxon>Lachnellula</taxon>
    </lineage>
</organism>
<gene>
    <name evidence="1" type="ORF">LARI1_G006042</name>
</gene>